<evidence type="ECO:0000256" key="5">
    <source>
        <dbReference type="ARBA" id="ARBA00022898"/>
    </source>
</evidence>
<dbReference type="PIRSF" id="PIRSF000521">
    <property type="entry name" value="Transaminase_4ab_Lys_Orn"/>
    <property type="match status" value="1"/>
</dbReference>
<evidence type="ECO:0000256" key="4">
    <source>
        <dbReference type="ARBA" id="ARBA00022679"/>
    </source>
</evidence>
<dbReference type="UniPathway" id="UPA00067">
    <property type="reaction ID" value="UER00121"/>
</dbReference>
<dbReference type="GO" id="GO:0045303">
    <property type="term" value="F:diaminobutyrate-2-oxoglutarate transaminase activity"/>
    <property type="evidence" value="ECO:0007669"/>
    <property type="project" value="UniProtKB-EC"/>
</dbReference>
<comment type="pathway">
    <text evidence="7">Amine and polyamine biosynthesis; ectoine biosynthesis; L-ectoine from L-aspartate 4-semialdehyde: step 1/3.</text>
</comment>
<evidence type="ECO:0000256" key="7">
    <source>
        <dbReference type="RuleBase" id="RU365034"/>
    </source>
</evidence>
<dbReference type="Proteomes" id="UP000198417">
    <property type="component" value="Unassembled WGS sequence"/>
</dbReference>
<evidence type="ECO:0000256" key="6">
    <source>
        <dbReference type="RuleBase" id="RU003560"/>
    </source>
</evidence>
<dbReference type="InterPro" id="IPR004637">
    <property type="entry name" value="Dat"/>
</dbReference>
<dbReference type="EC" id="2.6.1.76" evidence="7"/>
<dbReference type="Gene3D" id="3.40.640.10">
    <property type="entry name" value="Type I PLP-dependent aspartate aminotransferase-like (Major domain)"/>
    <property type="match status" value="1"/>
</dbReference>
<dbReference type="Pfam" id="PF00202">
    <property type="entry name" value="Aminotran_3"/>
    <property type="match status" value="1"/>
</dbReference>
<dbReference type="OrthoDB" id="9801834at2"/>
<comment type="catalytic activity">
    <reaction evidence="7">
        <text>L-2,4-diaminobutanoate + 2-oxoglutarate = L-aspartate 4-semialdehyde + L-glutamate</text>
        <dbReference type="Rhea" id="RHEA:11160"/>
        <dbReference type="ChEBI" id="CHEBI:16810"/>
        <dbReference type="ChEBI" id="CHEBI:29985"/>
        <dbReference type="ChEBI" id="CHEBI:58761"/>
        <dbReference type="ChEBI" id="CHEBI:537519"/>
        <dbReference type="EC" id="2.6.1.76"/>
    </reaction>
</comment>
<dbReference type="Gene3D" id="3.90.1150.10">
    <property type="entry name" value="Aspartate Aminotransferase, domain 1"/>
    <property type="match status" value="1"/>
</dbReference>
<dbReference type="GO" id="GO:0019491">
    <property type="term" value="P:ectoine biosynthetic process"/>
    <property type="evidence" value="ECO:0007669"/>
    <property type="project" value="UniProtKB-UniPathway"/>
</dbReference>
<dbReference type="InterPro" id="IPR015422">
    <property type="entry name" value="PyrdxlP-dep_Trfase_small"/>
</dbReference>
<dbReference type="NCBIfam" id="TIGR00709">
    <property type="entry name" value="dat"/>
    <property type="match status" value="1"/>
</dbReference>
<organism evidence="8 9">
    <name type="scientific">Puniceibacterium sediminis</name>
    <dbReference type="NCBI Taxonomy" id="1608407"/>
    <lineage>
        <taxon>Bacteria</taxon>
        <taxon>Pseudomonadati</taxon>
        <taxon>Pseudomonadota</taxon>
        <taxon>Alphaproteobacteria</taxon>
        <taxon>Rhodobacterales</taxon>
        <taxon>Paracoccaceae</taxon>
        <taxon>Puniceibacterium</taxon>
    </lineage>
</organism>
<dbReference type="GO" id="GO:0030170">
    <property type="term" value="F:pyridoxal phosphate binding"/>
    <property type="evidence" value="ECO:0007669"/>
    <property type="project" value="InterPro"/>
</dbReference>
<evidence type="ECO:0000256" key="2">
    <source>
        <dbReference type="ARBA" id="ARBA00008954"/>
    </source>
</evidence>
<evidence type="ECO:0000313" key="9">
    <source>
        <dbReference type="Proteomes" id="UP000198417"/>
    </source>
</evidence>
<name>A0A238YUY4_9RHOB</name>
<dbReference type="AlphaFoldDB" id="A0A238YUY4"/>
<evidence type="ECO:0000256" key="1">
    <source>
        <dbReference type="ARBA" id="ARBA00001933"/>
    </source>
</evidence>
<dbReference type="InterPro" id="IPR015421">
    <property type="entry name" value="PyrdxlP-dep_Trfase_major"/>
</dbReference>
<dbReference type="InterPro" id="IPR015424">
    <property type="entry name" value="PyrdxlP-dep_Trfase"/>
</dbReference>
<keyword evidence="5 6" id="KW-0663">Pyridoxal phosphate</keyword>
<dbReference type="GO" id="GO:0047307">
    <property type="term" value="F:diaminobutyrate-pyruvate transaminase activity"/>
    <property type="evidence" value="ECO:0007669"/>
    <property type="project" value="InterPro"/>
</dbReference>
<accession>A0A238YUY4</accession>
<dbReference type="EMBL" id="FZNN01000020">
    <property type="protein sequence ID" value="SNR74608.1"/>
    <property type="molecule type" value="Genomic_DNA"/>
</dbReference>
<dbReference type="NCBIfam" id="NF006733">
    <property type="entry name" value="PRK09264.1"/>
    <property type="match status" value="1"/>
</dbReference>
<dbReference type="InterPro" id="IPR012773">
    <property type="entry name" value="Ectoine_EctB"/>
</dbReference>
<protein>
    <recommendedName>
        <fullName evidence="7">Diaminobutyrate--2-oxoglutarate transaminase</fullName>
        <ecNumber evidence="7">2.6.1.76</ecNumber>
    </recommendedName>
    <alternativeName>
        <fullName evidence="7">DABA aminotransferase</fullName>
    </alternativeName>
</protein>
<dbReference type="PROSITE" id="PS00600">
    <property type="entry name" value="AA_TRANSFER_CLASS_3"/>
    <property type="match status" value="1"/>
</dbReference>
<dbReference type="InterPro" id="IPR049704">
    <property type="entry name" value="Aminotrans_3_PPA_site"/>
</dbReference>
<dbReference type="CDD" id="cd00610">
    <property type="entry name" value="OAT_like"/>
    <property type="match status" value="1"/>
</dbReference>
<dbReference type="PANTHER" id="PTHR43552:SF2">
    <property type="entry name" value="DIAMINOBUTYRATE--2-OXOGLUTARATE TRANSAMINASE"/>
    <property type="match status" value="1"/>
</dbReference>
<dbReference type="RefSeq" id="WP_089272933.1">
    <property type="nucleotide sequence ID" value="NZ_FZNN01000020.1"/>
</dbReference>
<comment type="similarity">
    <text evidence="2 6">Belongs to the class-III pyridoxal-phosphate-dependent aminotransferase family.</text>
</comment>
<sequence length="446" mass="48206">MQFDSKVSDLDVFERHESSVRSYCRSFPALFTQASGTVITDADGREFIDFLSGAGTLNYGHNHPAVIEPVQRYLQSGGILHSLDMHTAAKMDFIKVFQDIILEPRGMNYKMMFPGPTGTNAIEAALKLARKVTGRRNIVAFSGGFHGMTLGALATTASAQKRAGAGIEMGGVTRMPYDGALGSQIDTMDVIERQLCAKGSGIDPVAAFLVETVQGEGGLNVARPVWLRRLAALAKRLGALLIIDDIQAGIGRTGTFFSFEDMQVDPDIVVLSKSLSGFGAPLSLMLHRPEHDVFAPGEHNGTFRGNNLGFVGAAASIRSFWQDDSFQNRIAVRAQQLREGLTRIAADHPHAIKRTKGRGMFMGLDCRNPETAGNLAGWLFDKGVIIETCGPEDEVLKMLSPLMVTEAELAKVLGLISEGLIALNTHQISPDHAAIFNQIPRSAEVV</sequence>
<comment type="function">
    <text evidence="7">Catalyzes reversively the conversion of L-aspartate beta-semialdehyde (ASA) to L-2,4-diaminobutyrate (DABA) by transamination with L-glutamate.</text>
</comment>
<keyword evidence="9" id="KW-1185">Reference proteome</keyword>
<keyword evidence="3 7" id="KW-0032">Aminotransferase</keyword>
<dbReference type="SUPFAM" id="SSF53383">
    <property type="entry name" value="PLP-dependent transferases"/>
    <property type="match status" value="1"/>
</dbReference>
<comment type="cofactor">
    <cofactor evidence="1 7">
        <name>pyridoxal 5'-phosphate</name>
        <dbReference type="ChEBI" id="CHEBI:597326"/>
    </cofactor>
</comment>
<evidence type="ECO:0000313" key="8">
    <source>
        <dbReference type="EMBL" id="SNR74608.1"/>
    </source>
</evidence>
<proteinExistence type="inferred from homology"/>
<dbReference type="InterPro" id="IPR005814">
    <property type="entry name" value="Aminotrans_3"/>
</dbReference>
<keyword evidence="4 7" id="KW-0808">Transferase</keyword>
<evidence type="ECO:0000256" key="3">
    <source>
        <dbReference type="ARBA" id="ARBA00022576"/>
    </source>
</evidence>
<reference evidence="8 9" key="1">
    <citation type="submission" date="2017-06" db="EMBL/GenBank/DDBJ databases">
        <authorList>
            <person name="Kim H.J."/>
            <person name="Triplett B.A."/>
        </authorList>
    </citation>
    <scope>NUCLEOTIDE SEQUENCE [LARGE SCALE GENOMIC DNA]</scope>
    <source>
        <strain evidence="8 9">DSM 29052</strain>
    </source>
</reference>
<gene>
    <name evidence="8" type="ORF">SAMN06265370_12022</name>
</gene>
<dbReference type="NCBIfam" id="TIGR02407">
    <property type="entry name" value="ectoine_ectB"/>
    <property type="match status" value="1"/>
</dbReference>
<dbReference type="PANTHER" id="PTHR43552">
    <property type="entry name" value="DIAMINOBUTYRATE--2-OXOGLUTARATE AMINOTRANSFERASE"/>
    <property type="match status" value="1"/>
</dbReference>